<evidence type="ECO:0000313" key="1">
    <source>
        <dbReference type="EMBL" id="EGU30649.1"/>
    </source>
</evidence>
<dbReference type="AlphaFoldDB" id="F9RU30"/>
<accession>F9RU30</accession>
<dbReference type="Proteomes" id="UP000004349">
    <property type="component" value="Unassembled WGS sequence"/>
</dbReference>
<sequence length="33" mass="3982">MIFAHQDGRKKVNTVYRVMELKFGNKNKENQEK</sequence>
<proteinExistence type="predicted"/>
<dbReference type="eggNOG" id="ENOG5031Q2J">
    <property type="taxonomic scope" value="Bacteria"/>
</dbReference>
<dbReference type="EMBL" id="AFWE01000213">
    <property type="protein sequence ID" value="EGU30649.1"/>
    <property type="molecule type" value="Genomic_DNA"/>
</dbReference>
<organism evidence="1 2">
    <name type="scientific">Vibrio scophthalmi LMG 19158</name>
    <dbReference type="NCBI Taxonomy" id="870967"/>
    <lineage>
        <taxon>Bacteria</taxon>
        <taxon>Pseudomonadati</taxon>
        <taxon>Pseudomonadota</taxon>
        <taxon>Gammaproteobacteria</taxon>
        <taxon>Vibrionales</taxon>
        <taxon>Vibrionaceae</taxon>
        <taxon>Vibrio</taxon>
    </lineage>
</organism>
<name>F9RU30_9VIBR</name>
<evidence type="ECO:0000313" key="2">
    <source>
        <dbReference type="Proteomes" id="UP000004349"/>
    </source>
</evidence>
<gene>
    <name evidence="1" type="ORF">VIS19158_08458</name>
</gene>
<protein>
    <submittedName>
        <fullName evidence="1">Uncharacterized protein</fullName>
    </submittedName>
</protein>
<comment type="caution">
    <text evidence="1">The sequence shown here is derived from an EMBL/GenBank/DDBJ whole genome shotgun (WGS) entry which is preliminary data.</text>
</comment>
<reference evidence="1 2" key="1">
    <citation type="journal article" date="2012" name="Int. J. Syst. Evol. Microbiol.">
        <title>Vibrio caribbeanicus sp. nov., isolated from the marine sponge Scleritoderma cyanea.</title>
        <authorList>
            <person name="Hoffmann M."/>
            <person name="Monday S.R."/>
            <person name="Allard M.W."/>
            <person name="Strain E.A."/>
            <person name="Whittaker P."/>
            <person name="Naum M."/>
            <person name="McCarthy P.J."/>
            <person name="Lopez J.V."/>
            <person name="Fischer M."/>
            <person name="Brown E.W."/>
        </authorList>
    </citation>
    <scope>NUCLEOTIDE SEQUENCE [LARGE SCALE GENOMIC DNA]</scope>
    <source>
        <strain evidence="1 2">LMG 19158</strain>
    </source>
</reference>